<dbReference type="OrthoDB" id="9778711at2"/>
<keyword evidence="4 7" id="KW-0704">Schiff base</keyword>
<dbReference type="UniPathway" id="UPA00002">
    <property type="reaction ID" value="UER00468"/>
</dbReference>
<evidence type="ECO:0000256" key="3">
    <source>
        <dbReference type="ARBA" id="ARBA00023239"/>
    </source>
</evidence>
<protein>
    <recommendedName>
        <fullName evidence="7">Deoxyribose-phosphate aldolase</fullName>
        <shortName evidence="7">DERA</shortName>
        <ecNumber evidence="7">4.1.2.4</ecNumber>
    </recommendedName>
    <alternativeName>
        <fullName evidence="7">2-deoxy-D-ribose 5-phosphate aldolase</fullName>
    </alternativeName>
    <alternativeName>
        <fullName evidence="7">Phosphodeoxyriboaldolase</fullName>
        <shortName evidence="7">Deoxyriboaldolase</shortName>
    </alternativeName>
</protein>
<comment type="pathway">
    <text evidence="7">Carbohydrate degradation; 2-deoxy-D-ribose 1-phosphate degradation; D-glyceraldehyde 3-phosphate and acetaldehyde from 2-deoxy-alpha-D-ribose 1-phosphate: step 2/2.</text>
</comment>
<dbReference type="GO" id="GO:0004139">
    <property type="term" value="F:deoxyribose-phosphate aldolase activity"/>
    <property type="evidence" value="ECO:0007669"/>
    <property type="project" value="UniProtKB-UniRule"/>
</dbReference>
<feature type="active site" description="Proton donor/acceptor" evidence="7">
    <location>
        <position position="96"/>
    </location>
</feature>
<feature type="active site" description="Proton donor/acceptor" evidence="7">
    <location>
        <position position="191"/>
    </location>
</feature>
<evidence type="ECO:0000256" key="2">
    <source>
        <dbReference type="ARBA" id="ARBA00022490"/>
    </source>
</evidence>
<dbReference type="GO" id="GO:0006018">
    <property type="term" value="P:2-deoxyribose 1-phosphate catabolic process"/>
    <property type="evidence" value="ECO:0007669"/>
    <property type="project" value="UniProtKB-UniRule"/>
</dbReference>
<evidence type="ECO:0000313" key="8">
    <source>
        <dbReference type="EMBL" id="TEB09997.1"/>
    </source>
</evidence>
<evidence type="ECO:0000256" key="1">
    <source>
        <dbReference type="ARBA" id="ARBA00010936"/>
    </source>
</evidence>
<dbReference type="Gene3D" id="3.20.20.70">
    <property type="entry name" value="Aldolase class I"/>
    <property type="match status" value="1"/>
</dbReference>
<comment type="function">
    <text evidence="6 7">Catalyzes a reversible aldol reaction between acetaldehyde and D-glyceraldehyde 3-phosphate to generate 2-deoxy-D-ribose 5-phosphate.</text>
</comment>
<dbReference type="Proteomes" id="UP000297597">
    <property type="component" value="Unassembled WGS sequence"/>
</dbReference>
<dbReference type="GO" id="GO:0009264">
    <property type="term" value="P:deoxyribonucleotide catabolic process"/>
    <property type="evidence" value="ECO:0007669"/>
    <property type="project" value="UniProtKB-UniRule"/>
</dbReference>
<dbReference type="NCBIfam" id="TIGR00126">
    <property type="entry name" value="deoC"/>
    <property type="match status" value="1"/>
</dbReference>
<name>A0A4Y7RNV5_9FIRM</name>
<dbReference type="HAMAP" id="MF_00114">
    <property type="entry name" value="DeoC_type1"/>
    <property type="match status" value="1"/>
</dbReference>
<dbReference type="PANTHER" id="PTHR10889:SF1">
    <property type="entry name" value="DEOXYRIBOSE-PHOSPHATE ALDOLASE"/>
    <property type="match status" value="1"/>
</dbReference>
<dbReference type="SMART" id="SM01133">
    <property type="entry name" value="DeoC"/>
    <property type="match status" value="1"/>
</dbReference>
<dbReference type="PANTHER" id="PTHR10889">
    <property type="entry name" value="DEOXYRIBOSE-PHOSPHATE ALDOLASE"/>
    <property type="match status" value="1"/>
</dbReference>
<dbReference type="InterPro" id="IPR002915">
    <property type="entry name" value="DeoC/FbaB/LacD_aldolase"/>
</dbReference>
<dbReference type="EMBL" id="QFFZ01000034">
    <property type="protein sequence ID" value="TEB09997.1"/>
    <property type="molecule type" value="Genomic_DNA"/>
</dbReference>
<dbReference type="InterPro" id="IPR028581">
    <property type="entry name" value="DeoC_typeI"/>
</dbReference>
<dbReference type="InterPro" id="IPR011343">
    <property type="entry name" value="DeoC"/>
</dbReference>
<dbReference type="PIRSF" id="PIRSF001357">
    <property type="entry name" value="DeoC"/>
    <property type="match status" value="1"/>
</dbReference>
<comment type="caution">
    <text evidence="8">The sequence shown here is derived from an EMBL/GenBank/DDBJ whole genome shotgun (WGS) entry which is preliminary data.</text>
</comment>
<dbReference type="InterPro" id="IPR013785">
    <property type="entry name" value="Aldolase_TIM"/>
</dbReference>
<dbReference type="EC" id="4.1.2.4" evidence="7"/>
<dbReference type="FunFam" id="3.20.20.70:FF:000044">
    <property type="entry name" value="Deoxyribose-phosphate aldolase"/>
    <property type="match status" value="1"/>
</dbReference>
<reference evidence="8 9" key="1">
    <citation type="journal article" date="2018" name="Environ. Microbiol.">
        <title>Novel energy conservation strategies and behaviour of Pelotomaculum schinkii driving syntrophic propionate catabolism.</title>
        <authorList>
            <person name="Hidalgo-Ahumada C.A.P."/>
            <person name="Nobu M.K."/>
            <person name="Narihiro T."/>
            <person name="Tamaki H."/>
            <person name="Liu W.T."/>
            <person name="Kamagata Y."/>
            <person name="Stams A.J.M."/>
            <person name="Imachi H."/>
            <person name="Sousa D.Z."/>
        </authorList>
    </citation>
    <scope>NUCLEOTIDE SEQUENCE [LARGE SCALE GENOMIC DNA]</scope>
    <source>
        <strain evidence="8 9">MGP</strain>
    </source>
</reference>
<feature type="active site" description="Schiff-base intermediate with acetaldehyde" evidence="7">
    <location>
        <position position="162"/>
    </location>
</feature>
<dbReference type="SUPFAM" id="SSF51569">
    <property type="entry name" value="Aldolase"/>
    <property type="match status" value="1"/>
</dbReference>
<evidence type="ECO:0000313" key="9">
    <source>
        <dbReference type="Proteomes" id="UP000297597"/>
    </source>
</evidence>
<sequence>MNIIITKAELAGRIDHTLLKPESTHLDIAELCRQARENNFKTVCVNPCFVSAAAAQLAGSQVGVGTVIGFPLGANDPSIKAAEAITAVRAGATELDVVINIGFLKGGQLSEAYSDLTGVIRAARQEESGIVVKVILETCLLNEAEKAEACRLAVSAGADYVKTSTGFAKGGATVSDVALLRKTAGPGIGIKAAGGIRDLNKALQMIEAGADRIGTSSGLSIIKELAGYRL</sequence>
<proteinExistence type="inferred from homology"/>
<comment type="similarity">
    <text evidence="1 7">Belongs to the DeoC/FbaB aldolase family. DeoC type 1 subfamily.</text>
</comment>
<keyword evidence="3 7" id="KW-0456">Lyase</keyword>
<keyword evidence="2 7" id="KW-0963">Cytoplasm</keyword>
<comment type="subcellular location">
    <subcellularLocation>
        <location evidence="7">Cytoplasm</location>
    </subcellularLocation>
</comment>
<evidence type="ECO:0000256" key="7">
    <source>
        <dbReference type="HAMAP-Rule" id="MF_00114"/>
    </source>
</evidence>
<evidence type="ECO:0000256" key="6">
    <source>
        <dbReference type="ARBA" id="ARBA00056337"/>
    </source>
</evidence>
<dbReference type="RefSeq" id="WP_134214502.1">
    <property type="nucleotide sequence ID" value="NZ_QFFZ01000034.1"/>
</dbReference>
<dbReference type="CDD" id="cd00959">
    <property type="entry name" value="DeoC"/>
    <property type="match status" value="1"/>
</dbReference>
<comment type="catalytic activity">
    <reaction evidence="5 7">
        <text>2-deoxy-D-ribose 5-phosphate = D-glyceraldehyde 3-phosphate + acetaldehyde</text>
        <dbReference type="Rhea" id="RHEA:12821"/>
        <dbReference type="ChEBI" id="CHEBI:15343"/>
        <dbReference type="ChEBI" id="CHEBI:59776"/>
        <dbReference type="ChEBI" id="CHEBI:62877"/>
        <dbReference type="EC" id="4.1.2.4"/>
    </reaction>
</comment>
<evidence type="ECO:0000256" key="5">
    <source>
        <dbReference type="ARBA" id="ARBA00048791"/>
    </source>
</evidence>
<evidence type="ECO:0000256" key="4">
    <source>
        <dbReference type="ARBA" id="ARBA00023270"/>
    </source>
</evidence>
<dbReference type="GO" id="GO:0016052">
    <property type="term" value="P:carbohydrate catabolic process"/>
    <property type="evidence" value="ECO:0007669"/>
    <property type="project" value="TreeGrafter"/>
</dbReference>
<dbReference type="GO" id="GO:0005737">
    <property type="term" value="C:cytoplasm"/>
    <property type="evidence" value="ECO:0007669"/>
    <property type="project" value="UniProtKB-SubCell"/>
</dbReference>
<gene>
    <name evidence="7 8" type="primary">deoC</name>
    <name evidence="8" type="ORF">Pmgp_02692</name>
</gene>
<dbReference type="AlphaFoldDB" id="A0A4Y7RNV5"/>
<keyword evidence="9" id="KW-1185">Reference proteome</keyword>
<organism evidence="8 9">
    <name type="scientific">Pelotomaculum propionicicum</name>
    <dbReference type="NCBI Taxonomy" id="258475"/>
    <lineage>
        <taxon>Bacteria</taxon>
        <taxon>Bacillati</taxon>
        <taxon>Bacillota</taxon>
        <taxon>Clostridia</taxon>
        <taxon>Eubacteriales</taxon>
        <taxon>Desulfotomaculaceae</taxon>
        <taxon>Pelotomaculum</taxon>
    </lineage>
</organism>
<dbReference type="Pfam" id="PF01791">
    <property type="entry name" value="DeoC"/>
    <property type="match status" value="1"/>
</dbReference>
<accession>A0A4Y7RNV5</accession>